<keyword evidence="2 6" id="KW-0238">DNA-binding</keyword>
<keyword evidence="1" id="KW-0805">Transcription regulation</keyword>
<dbReference type="InterPro" id="IPR011711">
    <property type="entry name" value="GntR_C"/>
</dbReference>
<reference evidence="6 7" key="1">
    <citation type="journal article" date="2015" name="Stand. Genomic Sci.">
        <title>Genomic Encyclopedia of Bacterial and Archaeal Type Strains, Phase III: the genomes of soil and plant-associated and newly described type strains.</title>
        <authorList>
            <person name="Whitman W.B."/>
            <person name="Woyke T."/>
            <person name="Klenk H.P."/>
            <person name="Zhou Y."/>
            <person name="Lilburn T.G."/>
            <person name="Beck B.J."/>
            <person name="De Vos P."/>
            <person name="Vandamme P."/>
            <person name="Eisen J.A."/>
            <person name="Garrity G."/>
            <person name="Hugenholtz P."/>
            <person name="Kyrpides N.C."/>
        </authorList>
    </citation>
    <scope>NUCLEOTIDE SEQUENCE [LARGE SCALE GENOMIC DNA]</scope>
    <source>
        <strain evidence="6 7">VKM Ac-2538</strain>
    </source>
</reference>
<dbReference type="PRINTS" id="PR00035">
    <property type="entry name" value="HTHGNTR"/>
</dbReference>
<dbReference type="SMART" id="SM00345">
    <property type="entry name" value="HTH_GNTR"/>
    <property type="match status" value="1"/>
</dbReference>
<dbReference type="InterPro" id="IPR008920">
    <property type="entry name" value="TF_FadR/GntR_C"/>
</dbReference>
<dbReference type="PANTHER" id="PTHR43537">
    <property type="entry name" value="TRANSCRIPTIONAL REGULATOR, GNTR FAMILY"/>
    <property type="match status" value="1"/>
</dbReference>
<comment type="caution">
    <text evidence="6">The sequence shown here is derived from an EMBL/GenBank/DDBJ whole genome shotgun (WGS) entry which is preliminary data.</text>
</comment>
<sequence>MGSGVADGESASVGTAGTAPENVGPTGFELGDETTEIARIVAAAEPGVEKIPAAERVYAYVKAAILDRVYPGGELLTEGELATAVGVSRTPVREALLRLEESGLVKLYPKKGALVQPVLAQEVNDVLEARELIETHAAAKVWPRRKQLAATLEPLVQEMRKHRRAGDAKSFLEADRAFHEAIVGAAGNEILAKLYNSLRDRQVRMGVPGIEVQPARMERSIGAHQEMIDALGGNSAKRFRDLVIDHIHVAATDLRGMQ</sequence>
<dbReference type="SMART" id="SM00895">
    <property type="entry name" value="FCD"/>
    <property type="match status" value="1"/>
</dbReference>
<feature type="domain" description="HTH gntR-type" evidence="5">
    <location>
        <begin position="51"/>
        <end position="118"/>
    </location>
</feature>
<dbReference type="SUPFAM" id="SSF48008">
    <property type="entry name" value="GntR ligand-binding domain-like"/>
    <property type="match status" value="1"/>
</dbReference>
<dbReference type="GO" id="GO:0003677">
    <property type="term" value="F:DNA binding"/>
    <property type="evidence" value="ECO:0007669"/>
    <property type="project" value="UniProtKB-KW"/>
</dbReference>
<dbReference type="InterPro" id="IPR036388">
    <property type="entry name" value="WH-like_DNA-bd_sf"/>
</dbReference>
<gene>
    <name evidence="6" type="ORF">EV644_103615</name>
</gene>
<feature type="region of interest" description="Disordered" evidence="4">
    <location>
        <begin position="1"/>
        <end position="29"/>
    </location>
</feature>
<keyword evidence="3" id="KW-0804">Transcription</keyword>
<name>A0ABY2BRD0_9ACTN</name>
<dbReference type="EMBL" id="SLWM01000003">
    <property type="protein sequence ID" value="TCO27911.1"/>
    <property type="molecule type" value="Genomic_DNA"/>
</dbReference>
<dbReference type="InterPro" id="IPR036390">
    <property type="entry name" value="WH_DNA-bd_sf"/>
</dbReference>
<dbReference type="Gene3D" id="1.10.10.10">
    <property type="entry name" value="Winged helix-like DNA-binding domain superfamily/Winged helix DNA-binding domain"/>
    <property type="match status" value="1"/>
</dbReference>
<dbReference type="PANTHER" id="PTHR43537:SF24">
    <property type="entry name" value="GLUCONATE OPERON TRANSCRIPTIONAL REPRESSOR"/>
    <property type="match status" value="1"/>
</dbReference>
<dbReference type="Pfam" id="PF07729">
    <property type="entry name" value="FCD"/>
    <property type="match status" value="1"/>
</dbReference>
<dbReference type="RefSeq" id="WP_241998848.1">
    <property type="nucleotide sequence ID" value="NZ_SLWM01000003.1"/>
</dbReference>
<evidence type="ECO:0000313" key="7">
    <source>
        <dbReference type="Proteomes" id="UP000295818"/>
    </source>
</evidence>
<dbReference type="CDD" id="cd07377">
    <property type="entry name" value="WHTH_GntR"/>
    <property type="match status" value="1"/>
</dbReference>
<dbReference type="PROSITE" id="PS50949">
    <property type="entry name" value="HTH_GNTR"/>
    <property type="match status" value="1"/>
</dbReference>
<dbReference type="SUPFAM" id="SSF46785">
    <property type="entry name" value="Winged helix' DNA-binding domain"/>
    <property type="match status" value="1"/>
</dbReference>
<evidence type="ECO:0000256" key="3">
    <source>
        <dbReference type="ARBA" id="ARBA00023163"/>
    </source>
</evidence>
<evidence type="ECO:0000256" key="1">
    <source>
        <dbReference type="ARBA" id="ARBA00023015"/>
    </source>
</evidence>
<evidence type="ECO:0000313" key="6">
    <source>
        <dbReference type="EMBL" id="TCO27911.1"/>
    </source>
</evidence>
<dbReference type="Pfam" id="PF00392">
    <property type="entry name" value="GntR"/>
    <property type="match status" value="1"/>
</dbReference>
<dbReference type="Proteomes" id="UP000295818">
    <property type="component" value="Unassembled WGS sequence"/>
</dbReference>
<accession>A0ABY2BRD0</accession>
<proteinExistence type="predicted"/>
<dbReference type="InterPro" id="IPR000524">
    <property type="entry name" value="Tscrpt_reg_HTH_GntR"/>
</dbReference>
<protein>
    <submittedName>
        <fullName evidence="6">DNA-binding GntR family transcriptional regulator</fullName>
    </submittedName>
</protein>
<evidence type="ECO:0000256" key="4">
    <source>
        <dbReference type="SAM" id="MobiDB-lite"/>
    </source>
</evidence>
<evidence type="ECO:0000259" key="5">
    <source>
        <dbReference type="PROSITE" id="PS50949"/>
    </source>
</evidence>
<dbReference type="Gene3D" id="1.20.120.530">
    <property type="entry name" value="GntR ligand-binding domain-like"/>
    <property type="match status" value="1"/>
</dbReference>
<keyword evidence="7" id="KW-1185">Reference proteome</keyword>
<evidence type="ECO:0000256" key="2">
    <source>
        <dbReference type="ARBA" id="ARBA00023125"/>
    </source>
</evidence>
<organism evidence="6 7">
    <name type="scientific">Kribbella orskensis</name>
    <dbReference type="NCBI Taxonomy" id="2512216"/>
    <lineage>
        <taxon>Bacteria</taxon>
        <taxon>Bacillati</taxon>
        <taxon>Actinomycetota</taxon>
        <taxon>Actinomycetes</taxon>
        <taxon>Propionibacteriales</taxon>
        <taxon>Kribbellaceae</taxon>
        <taxon>Kribbella</taxon>
    </lineage>
</organism>